<reference evidence="3 5" key="1">
    <citation type="journal article" date="2011" name="Science">
        <title>The ecoresponsive genome of Daphnia pulex.</title>
        <authorList>
            <person name="Colbourne J.K."/>
            <person name="Pfrender M.E."/>
            <person name="Gilbert D."/>
            <person name="Thomas W.K."/>
            <person name="Tucker A."/>
            <person name="Oakley T.H."/>
            <person name="Tokishita S."/>
            <person name="Aerts A."/>
            <person name="Arnold G.J."/>
            <person name="Basu M.K."/>
            <person name="Bauer D.J."/>
            <person name="Caceres C.E."/>
            <person name="Carmel L."/>
            <person name="Casola C."/>
            <person name="Choi J.H."/>
            <person name="Detter J.C."/>
            <person name="Dong Q."/>
            <person name="Dusheyko S."/>
            <person name="Eads B.D."/>
            <person name="Frohlich T."/>
            <person name="Geiler-Samerotte K.A."/>
            <person name="Gerlach D."/>
            <person name="Hatcher P."/>
            <person name="Jogdeo S."/>
            <person name="Krijgsveld J."/>
            <person name="Kriventseva E.V."/>
            <person name="Kultz D."/>
            <person name="Laforsch C."/>
            <person name="Lindquist E."/>
            <person name="Lopez J."/>
            <person name="Manak J.R."/>
            <person name="Muller J."/>
            <person name="Pangilinan J."/>
            <person name="Patwardhan R.P."/>
            <person name="Pitluck S."/>
            <person name="Pritham E.J."/>
            <person name="Rechtsteiner A."/>
            <person name="Rho M."/>
            <person name="Rogozin I.B."/>
            <person name="Sakarya O."/>
            <person name="Salamov A."/>
            <person name="Schaack S."/>
            <person name="Shapiro H."/>
            <person name="Shiga Y."/>
            <person name="Skalitzky C."/>
            <person name="Smith Z."/>
            <person name="Souvorov A."/>
            <person name="Sung W."/>
            <person name="Tang Z."/>
            <person name="Tsuchiya D."/>
            <person name="Tu H."/>
            <person name="Vos H."/>
            <person name="Wang M."/>
            <person name="Wolf Y.I."/>
            <person name="Yamagata H."/>
            <person name="Yamada T."/>
            <person name="Ye Y."/>
            <person name="Shaw J.R."/>
            <person name="Andrews J."/>
            <person name="Crease T.J."/>
            <person name="Tang H."/>
            <person name="Lucas S.M."/>
            <person name="Robertson H.M."/>
            <person name="Bork P."/>
            <person name="Koonin E.V."/>
            <person name="Zdobnov E.M."/>
            <person name="Grigoriev I.V."/>
            <person name="Lynch M."/>
            <person name="Boore J.L."/>
        </authorList>
    </citation>
    <scope>NUCLEOTIDE SEQUENCE [LARGE SCALE GENOMIC DNA]</scope>
</reference>
<dbReference type="Pfam" id="PF13358">
    <property type="entry name" value="DDE_3"/>
    <property type="match status" value="1"/>
</dbReference>
<dbReference type="EMBL" id="GL732572">
    <property type="protein sequence ID" value="EFX75873.1"/>
    <property type="molecule type" value="Genomic_DNA"/>
</dbReference>
<dbReference type="EMBL" id="GL732572">
    <property type="protein sequence ID" value="EFX75813.1"/>
    <property type="molecule type" value="Genomic_DNA"/>
</dbReference>
<dbReference type="eggNOG" id="ENOG502QUTZ">
    <property type="taxonomic scope" value="Eukaryota"/>
</dbReference>
<dbReference type="InterPro" id="IPR036397">
    <property type="entry name" value="RNaseH_sf"/>
</dbReference>
<dbReference type="PANTHER" id="PTHR23022:SF134">
    <property type="entry name" value="TRANSPOSABLE ELEMENT TC1 TRANSPOSASE"/>
    <property type="match status" value="1"/>
</dbReference>
<dbReference type="OMA" id="EAYWENI"/>
<evidence type="ECO:0000256" key="1">
    <source>
        <dbReference type="ARBA" id="ARBA00004123"/>
    </source>
</evidence>
<comment type="subcellular location">
    <subcellularLocation>
        <location evidence="1">Nucleus</location>
    </subcellularLocation>
</comment>
<dbReference type="InterPro" id="IPR036388">
    <property type="entry name" value="WH-like_DNA-bd_sf"/>
</dbReference>
<dbReference type="KEGG" id="dpx:DAPPUDRAFT_107527"/>
<evidence type="ECO:0000313" key="4">
    <source>
        <dbReference type="EMBL" id="EFX75873.1"/>
    </source>
</evidence>
<organism evidence="3 5">
    <name type="scientific">Daphnia pulex</name>
    <name type="common">Water flea</name>
    <dbReference type="NCBI Taxonomy" id="6669"/>
    <lineage>
        <taxon>Eukaryota</taxon>
        <taxon>Metazoa</taxon>
        <taxon>Ecdysozoa</taxon>
        <taxon>Arthropoda</taxon>
        <taxon>Crustacea</taxon>
        <taxon>Branchiopoda</taxon>
        <taxon>Diplostraca</taxon>
        <taxon>Cladocera</taxon>
        <taxon>Anomopoda</taxon>
        <taxon>Daphniidae</taxon>
        <taxon>Daphnia</taxon>
    </lineage>
</organism>
<dbReference type="HOGENOM" id="CLU_033666_0_4_1"/>
<feature type="domain" description="Tc1-like transposase DDE" evidence="2">
    <location>
        <begin position="137"/>
        <end position="253"/>
    </location>
</feature>
<name>E9GX50_DAPPU</name>
<accession>E9GX50</accession>
<dbReference type="Proteomes" id="UP000000305">
    <property type="component" value="Unassembled WGS sequence"/>
</dbReference>
<gene>
    <name evidence="3" type="ORF">DAPPUDRAFT_107456</name>
    <name evidence="4" type="ORF">DAPPUDRAFT_107527</name>
</gene>
<dbReference type="AlphaFoldDB" id="E9GX50"/>
<dbReference type="PANTHER" id="PTHR23022">
    <property type="entry name" value="TRANSPOSABLE ELEMENT-RELATED"/>
    <property type="match status" value="1"/>
</dbReference>
<dbReference type="STRING" id="6669.E9GX50"/>
<proteinExistence type="predicted"/>
<dbReference type="OrthoDB" id="6370901at2759"/>
<dbReference type="Pfam" id="PF13384">
    <property type="entry name" value="HTH_23"/>
    <property type="match status" value="1"/>
</dbReference>
<dbReference type="GO" id="GO:0003676">
    <property type="term" value="F:nucleic acid binding"/>
    <property type="evidence" value="ECO:0007669"/>
    <property type="project" value="InterPro"/>
</dbReference>
<keyword evidence="5" id="KW-1185">Reference proteome</keyword>
<evidence type="ECO:0000313" key="5">
    <source>
        <dbReference type="Proteomes" id="UP000000305"/>
    </source>
</evidence>
<dbReference type="InterPro" id="IPR009057">
    <property type="entry name" value="Homeodomain-like_sf"/>
</dbReference>
<dbReference type="InterPro" id="IPR038717">
    <property type="entry name" value="Tc1-like_DDE_dom"/>
</dbReference>
<dbReference type="Gene3D" id="1.10.10.10">
    <property type="entry name" value="Winged helix-like DNA-binding domain superfamily/Winged helix DNA-binding domain"/>
    <property type="match status" value="1"/>
</dbReference>
<dbReference type="InterPro" id="IPR052338">
    <property type="entry name" value="Transposase_5"/>
</dbReference>
<dbReference type="SUPFAM" id="SSF46689">
    <property type="entry name" value="Homeodomain-like"/>
    <property type="match status" value="1"/>
</dbReference>
<evidence type="ECO:0000313" key="3">
    <source>
        <dbReference type="EMBL" id="EFX75813.1"/>
    </source>
</evidence>
<dbReference type="KEGG" id="dpx:DAPPUDRAFT_107456"/>
<evidence type="ECO:0000259" key="2">
    <source>
        <dbReference type="Pfam" id="PF13358"/>
    </source>
</evidence>
<dbReference type="Gene3D" id="3.30.420.10">
    <property type="entry name" value="Ribonuclease H-like superfamily/Ribonuclease H"/>
    <property type="match status" value="1"/>
</dbReference>
<protein>
    <recommendedName>
        <fullName evidence="2">Tc1-like transposase DDE domain-containing protein</fullName>
    </recommendedName>
</protein>
<sequence length="304" mass="35133">MFRADRGRKHLNDQERASIIAFTECGKTVAFISERLGISGSTVSLWQTRYRDTGEIIRQRGSGRPKKMTPADEDNIVQAISAKPITTAQEIAAHANLRLEFAFHFMNETEAYWENISIRSDECGRVFVYRRDGTRFDKNHVQVKDRSGRKSVAVFAWFSASGAGDFVRIHGKFNAEKYLEILGDILLPSVHLRFPEGMRVPFVQDKSPIHGANIIKDWFEQNPELDPLPWPAKGADLNPIENVWGDMVKDCEFFRPRNDDEVFERVNNIWEGYRRNAGYWRKLALSLINRLRLVVDNEGHWTKY</sequence>
<dbReference type="GO" id="GO:0005634">
    <property type="term" value="C:nucleus"/>
    <property type="evidence" value="ECO:0007669"/>
    <property type="project" value="UniProtKB-SubCell"/>
</dbReference>